<dbReference type="InterPro" id="IPR052942">
    <property type="entry name" value="LPS_cholinephosphotransferase"/>
</dbReference>
<keyword evidence="3" id="KW-1185">Reference proteome</keyword>
<keyword evidence="2" id="KW-0808">Transferase</keyword>
<dbReference type="OrthoDB" id="9786100at2"/>
<dbReference type="Pfam" id="PF04991">
    <property type="entry name" value="LicD"/>
    <property type="match status" value="1"/>
</dbReference>
<evidence type="ECO:0000313" key="2">
    <source>
        <dbReference type="EMBL" id="SHF19476.1"/>
    </source>
</evidence>
<evidence type="ECO:0000313" key="3">
    <source>
        <dbReference type="Proteomes" id="UP000184436"/>
    </source>
</evidence>
<protein>
    <submittedName>
        <fullName evidence="2">Lipopolysaccharide cholinephosphotransferase</fullName>
    </submittedName>
</protein>
<dbReference type="STRING" id="871325.SAMN05444349_11324"/>
<dbReference type="Proteomes" id="UP000184436">
    <property type="component" value="Unassembled WGS sequence"/>
</dbReference>
<dbReference type="PANTHER" id="PTHR43404">
    <property type="entry name" value="LIPOPOLYSACCHARIDE CHOLINEPHOSPHOTRANSFERASE LICD"/>
    <property type="match status" value="1"/>
</dbReference>
<sequence length="270" mass="31788">MATYDIRPLQLRILKILLAIDKVCKEHHLRYYIMAGTMLGAVRHKGFIPWDDDLDIGMPRADYDLLMANSHKWLPEPYEAVCAENDKEYPLPFAKIQDANTTLIERMHLKYLGGIYLDVFPLDGVPESHLQQRIHFAKYEFYKRALYLIHRDPYKHGKGPSSWIPLLCRKLFTPTGLQESIKKVMTRYDFDQSALVCDYDDGMRGIMSKEILGNPTPISFEEEEVWGVQEYDTYLTQKYGDYMTIPKQNGQRQHNFHYLDLNKPYREFHV</sequence>
<dbReference type="InterPro" id="IPR007074">
    <property type="entry name" value="LicD/FKTN/FKRP_NTP_transf"/>
</dbReference>
<proteinExistence type="predicted"/>
<organism evidence="2 3">
    <name type="scientific">Bacteroides faecichinchillae</name>
    <dbReference type="NCBI Taxonomy" id="871325"/>
    <lineage>
        <taxon>Bacteria</taxon>
        <taxon>Pseudomonadati</taxon>
        <taxon>Bacteroidota</taxon>
        <taxon>Bacteroidia</taxon>
        <taxon>Bacteroidales</taxon>
        <taxon>Bacteroidaceae</taxon>
        <taxon>Bacteroides</taxon>
    </lineage>
</organism>
<dbReference type="GO" id="GO:0009100">
    <property type="term" value="P:glycoprotein metabolic process"/>
    <property type="evidence" value="ECO:0007669"/>
    <property type="project" value="UniProtKB-ARBA"/>
</dbReference>
<gene>
    <name evidence="2" type="ORF">SAMN05444349_11324</name>
</gene>
<dbReference type="GO" id="GO:0016740">
    <property type="term" value="F:transferase activity"/>
    <property type="evidence" value="ECO:0007669"/>
    <property type="project" value="UniProtKB-KW"/>
</dbReference>
<accession>A0A1M4ZPI8</accession>
<dbReference type="EMBL" id="FQVD01000013">
    <property type="protein sequence ID" value="SHF19476.1"/>
    <property type="molecule type" value="Genomic_DNA"/>
</dbReference>
<evidence type="ECO:0000259" key="1">
    <source>
        <dbReference type="Pfam" id="PF04991"/>
    </source>
</evidence>
<feature type="domain" description="LicD/FKTN/FKRP nucleotidyltransferase" evidence="1">
    <location>
        <begin position="24"/>
        <end position="240"/>
    </location>
</feature>
<name>A0A1M4ZPI8_9BACE</name>
<dbReference type="PANTHER" id="PTHR43404:SF2">
    <property type="entry name" value="LIPOPOLYSACCHARIDE CHOLINEPHOSPHOTRANSFERASE LICD"/>
    <property type="match status" value="1"/>
</dbReference>
<reference evidence="2 3" key="1">
    <citation type="submission" date="2016-11" db="EMBL/GenBank/DDBJ databases">
        <authorList>
            <person name="Jaros S."/>
            <person name="Januszkiewicz K."/>
            <person name="Wedrychowicz H."/>
        </authorList>
    </citation>
    <scope>NUCLEOTIDE SEQUENCE [LARGE SCALE GENOMIC DNA]</scope>
    <source>
        <strain evidence="2 3">DSM 26883</strain>
    </source>
</reference>
<dbReference type="AlphaFoldDB" id="A0A1M4ZPI8"/>
<dbReference type="RefSeq" id="WP_025074678.1">
    <property type="nucleotide sequence ID" value="NZ_FQVD01000013.1"/>
</dbReference>